<dbReference type="EMBL" id="GEBQ01003707">
    <property type="protein sequence ID" value="JAT36270.1"/>
    <property type="molecule type" value="Transcribed_RNA"/>
</dbReference>
<evidence type="ECO:0008006" key="2">
    <source>
        <dbReference type="Google" id="ProtNLM"/>
    </source>
</evidence>
<feature type="non-terminal residue" evidence="1">
    <location>
        <position position="1"/>
    </location>
</feature>
<evidence type="ECO:0000313" key="1">
    <source>
        <dbReference type="EMBL" id="JAT36270.1"/>
    </source>
</evidence>
<dbReference type="AlphaFoldDB" id="A0A1B6MJX8"/>
<reference evidence="1" key="1">
    <citation type="submission" date="2015-11" db="EMBL/GenBank/DDBJ databases">
        <title>De novo transcriptome assembly of four potential Pierce s Disease insect vectors from Arizona vineyards.</title>
        <authorList>
            <person name="Tassone E.E."/>
        </authorList>
    </citation>
    <scope>NUCLEOTIDE SEQUENCE</scope>
</reference>
<proteinExistence type="predicted"/>
<dbReference type="Gene3D" id="3.40.960.10">
    <property type="entry name" value="VSR Endonuclease"/>
    <property type="match status" value="1"/>
</dbReference>
<feature type="non-terminal residue" evidence="1">
    <location>
        <position position="136"/>
    </location>
</feature>
<organism evidence="1">
    <name type="scientific">Graphocephala atropunctata</name>
    <dbReference type="NCBI Taxonomy" id="36148"/>
    <lineage>
        <taxon>Eukaryota</taxon>
        <taxon>Metazoa</taxon>
        <taxon>Ecdysozoa</taxon>
        <taxon>Arthropoda</taxon>
        <taxon>Hexapoda</taxon>
        <taxon>Insecta</taxon>
        <taxon>Pterygota</taxon>
        <taxon>Neoptera</taxon>
        <taxon>Paraneoptera</taxon>
        <taxon>Hemiptera</taxon>
        <taxon>Auchenorrhyncha</taxon>
        <taxon>Membracoidea</taxon>
        <taxon>Cicadellidae</taxon>
        <taxon>Cicadellinae</taxon>
        <taxon>Cicadellini</taxon>
        <taxon>Graphocephala</taxon>
    </lineage>
</organism>
<sequence length="136" mass="16280">RHSEQEKEIIIDELKVDGFDGEHIYVFHDCYFHGCPKCYNYKREEPLRDDPSDTFHLRYERTIEKLKRLSNLGYEVIEMWECIFKRLKKEKRLEYLDSLPVLSNQPLNPRDAFFGGRTGNAKSYHKCTNGEVIKYV</sequence>
<protein>
    <recommendedName>
        <fullName evidence="2">DNA-directed DNA polymerase</fullName>
    </recommendedName>
</protein>
<name>A0A1B6MJX8_9HEMI</name>
<accession>A0A1B6MJX8</accession>
<gene>
    <name evidence="1" type="ORF">g.50236</name>
</gene>